<name>A0AAT9GLP9_9BACT</name>
<dbReference type="Pfam" id="PF07920">
    <property type="entry name" value="DUF1684"/>
    <property type="match status" value="1"/>
</dbReference>
<organism evidence="1">
    <name type="scientific">Sediminibacterium sp. KACHI17</name>
    <dbReference type="NCBI Taxonomy" id="1751071"/>
    <lineage>
        <taxon>Bacteria</taxon>
        <taxon>Pseudomonadati</taxon>
        <taxon>Bacteroidota</taxon>
        <taxon>Chitinophagia</taxon>
        <taxon>Chitinophagales</taxon>
        <taxon>Chitinophagaceae</taxon>
        <taxon>Sediminibacterium</taxon>
    </lineage>
</organism>
<dbReference type="PANTHER" id="PTHR41913:SF1">
    <property type="entry name" value="DUF1684 DOMAIN-CONTAINING PROTEIN"/>
    <property type="match status" value="1"/>
</dbReference>
<dbReference type="PANTHER" id="PTHR41913">
    <property type="entry name" value="DUF1684 DOMAIN-CONTAINING PROTEIN"/>
    <property type="match status" value="1"/>
</dbReference>
<accession>A0AAT9GLP9</accession>
<evidence type="ECO:0000313" key="1">
    <source>
        <dbReference type="EMBL" id="BFG71612.1"/>
    </source>
</evidence>
<gene>
    <name evidence="1" type="ORF">KACHI17_24930</name>
</gene>
<dbReference type="InterPro" id="IPR012467">
    <property type="entry name" value="DUF1684"/>
</dbReference>
<dbReference type="EMBL" id="AP029612">
    <property type="protein sequence ID" value="BFG71612.1"/>
    <property type="molecule type" value="Genomic_DNA"/>
</dbReference>
<reference evidence="1" key="1">
    <citation type="submission" date="2024-02" db="EMBL/GenBank/DDBJ databases">
        <title>Sediminibacterium planktonica sp. nov. and Sediminibacterium longus sp. nov., isolated from surface lake and river water.</title>
        <authorList>
            <person name="Watanabe K."/>
            <person name="Takemine S."/>
            <person name="Ishii Y."/>
            <person name="Ogata Y."/>
            <person name="Shindo C."/>
            <person name="Suda W."/>
        </authorList>
    </citation>
    <scope>NUCLEOTIDE SEQUENCE</scope>
    <source>
        <strain evidence="1">KACHI17</strain>
    </source>
</reference>
<proteinExistence type="predicted"/>
<dbReference type="AlphaFoldDB" id="A0AAT9GLP9"/>
<protein>
    <submittedName>
        <fullName evidence="1">DUF1684 domain-containing protein</fullName>
    </submittedName>
</protein>
<sequence length="294" mass="33228">MNLRNALFIIFLLLSLFVQAQKLSYEEEIAQWKKERIIELKAENGWLNLAGLFWIKEGKQYFGGSATDDIRFPIPSFPAQVGYFERKGNMVKQVLEKDIALLTNGRSQKEQVVFHADSLQQSTMSFAHYRWTLLQRDELIGIRFRDLKNPAIDALQHIPCFPVNTLFRVKAKLVPPLIPKKIPVANVLGQITQQFSPGKLVFDLQGETYSLDALQEGNKLFIVFGDRTSGQSTYASGRYLYAAMPGEDGITVLDFNKAFNPPCVFTSYATCLLPPSQNILHLAIEAGEKRVGDH</sequence>
<dbReference type="RefSeq" id="WP_353549237.1">
    <property type="nucleotide sequence ID" value="NZ_AP029612.1"/>
</dbReference>